<dbReference type="HOGENOM" id="CLU_029375_6_2_0"/>
<evidence type="ECO:0000313" key="3">
    <source>
        <dbReference type="Proteomes" id="UP000027982"/>
    </source>
</evidence>
<dbReference type="KEGG" id="fgi:OP10G_4553"/>
<dbReference type="Proteomes" id="UP000027982">
    <property type="component" value="Chromosome"/>
</dbReference>
<accession>A0A068NWU9</accession>
<dbReference type="Pfam" id="PF12146">
    <property type="entry name" value="Hydrolase_4"/>
    <property type="match status" value="1"/>
</dbReference>
<organism evidence="2 3">
    <name type="scientific">Fimbriimonas ginsengisoli Gsoil 348</name>
    <dbReference type="NCBI Taxonomy" id="661478"/>
    <lineage>
        <taxon>Bacteria</taxon>
        <taxon>Bacillati</taxon>
        <taxon>Armatimonadota</taxon>
        <taxon>Fimbriimonadia</taxon>
        <taxon>Fimbriimonadales</taxon>
        <taxon>Fimbriimonadaceae</taxon>
        <taxon>Fimbriimonas</taxon>
    </lineage>
</organism>
<dbReference type="PANTHER" id="PTHR43358:SF4">
    <property type="entry name" value="ALPHA_BETA HYDROLASE FOLD-1 DOMAIN-CONTAINING PROTEIN"/>
    <property type="match status" value="1"/>
</dbReference>
<sequence>MIAVAVILGLYLLAMLAIAWFSLHPFRIPIFISPGAMGAPQEKVEFESDGLTLRGWWVEAEGATSVAILAHGYMMNRSELTPVAYQLWRRGVSCLLLDLRAHGASGGKKSYLGLREADDVVAAVEYARRRTPGARIVLLGSSMGAAASAIACGSHPGLADVLVLDSAYSRLSSAVIGWWRFVGGNGLAAILSPTAILAIPFAGFNPFNVDVSVSLASAGPVPTLILHGKSDTLALPAEAQRNFDACIGPKQIVWFPRMGHSEARWELADEYLQALFAFLEEQGIVTENDKKEPPQA</sequence>
<evidence type="ECO:0000259" key="1">
    <source>
        <dbReference type="Pfam" id="PF12146"/>
    </source>
</evidence>
<gene>
    <name evidence="2" type="ORF">OP10G_4553</name>
</gene>
<dbReference type="STRING" id="661478.OP10G_4553"/>
<dbReference type="SUPFAM" id="SSF53474">
    <property type="entry name" value="alpha/beta-Hydrolases"/>
    <property type="match status" value="1"/>
</dbReference>
<feature type="domain" description="Serine aminopeptidase S33" evidence="1">
    <location>
        <begin position="66"/>
        <end position="179"/>
    </location>
</feature>
<reference evidence="2 3" key="1">
    <citation type="journal article" date="2014" name="PLoS ONE">
        <title>The first complete genome sequence of the class fimbriimonadia in the phylum armatimonadetes.</title>
        <authorList>
            <person name="Hu Z.Y."/>
            <person name="Wang Y.Z."/>
            <person name="Im W.T."/>
            <person name="Wang S.Y."/>
            <person name="Zhao G.P."/>
            <person name="Zheng H.J."/>
            <person name="Quan Z.X."/>
        </authorList>
    </citation>
    <scope>NUCLEOTIDE SEQUENCE [LARGE SCALE GENOMIC DNA]</scope>
    <source>
        <strain evidence="2">Gsoil 348</strain>
    </source>
</reference>
<keyword evidence="3" id="KW-1185">Reference proteome</keyword>
<evidence type="ECO:0000313" key="2">
    <source>
        <dbReference type="EMBL" id="AIE87921.1"/>
    </source>
</evidence>
<dbReference type="RefSeq" id="WP_025228204.1">
    <property type="nucleotide sequence ID" value="NZ_CP007139.1"/>
</dbReference>
<dbReference type="OrthoDB" id="9796609at2"/>
<name>A0A068NWU9_FIMGI</name>
<dbReference type="eggNOG" id="COG1073">
    <property type="taxonomic scope" value="Bacteria"/>
</dbReference>
<proteinExistence type="predicted"/>
<dbReference type="InterPro" id="IPR022742">
    <property type="entry name" value="Hydrolase_4"/>
</dbReference>
<dbReference type="PANTHER" id="PTHR43358">
    <property type="entry name" value="ALPHA/BETA-HYDROLASE"/>
    <property type="match status" value="1"/>
</dbReference>
<dbReference type="Gene3D" id="3.40.50.1820">
    <property type="entry name" value="alpha/beta hydrolase"/>
    <property type="match status" value="1"/>
</dbReference>
<dbReference type="InterPro" id="IPR052920">
    <property type="entry name" value="DNA-binding_regulatory"/>
</dbReference>
<dbReference type="InterPro" id="IPR029058">
    <property type="entry name" value="AB_hydrolase_fold"/>
</dbReference>
<dbReference type="EMBL" id="CP007139">
    <property type="protein sequence ID" value="AIE87921.1"/>
    <property type="molecule type" value="Genomic_DNA"/>
</dbReference>
<dbReference type="AlphaFoldDB" id="A0A068NWU9"/>
<protein>
    <recommendedName>
        <fullName evidence="1">Serine aminopeptidase S33 domain-containing protein</fullName>
    </recommendedName>
</protein>